<dbReference type="Proteomes" id="UP000515908">
    <property type="component" value="Chromosome 06"/>
</dbReference>
<evidence type="ECO:0000313" key="9">
    <source>
        <dbReference type="Proteomes" id="UP000515908"/>
    </source>
</evidence>
<dbReference type="Gene3D" id="1.20.1520.10">
    <property type="entry name" value="ADP-ribosylation factor-like 2-binding protein, domain"/>
    <property type="match status" value="1"/>
</dbReference>
<protein>
    <recommendedName>
        <fullName evidence="7">BART domain-containing protein</fullName>
    </recommendedName>
</protein>
<feature type="compositionally biased region" description="Polar residues" evidence="6">
    <location>
        <begin position="741"/>
        <end position="751"/>
    </location>
</feature>
<feature type="region of interest" description="Disordered" evidence="6">
    <location>
        <begin position="1"/>
        <end position="141"/>
    </location>
</feature>
<dbReference type="GO" id="GO:0005929">
    <property type="term" value="C:cilium"/>
    <property type="evidence" value="ECO:0007669"/>
    <property type="project" value="UniProtKB-SubCell"/>
</dbReference>
<dbReference type="InterPro" id="IPR023379">
    <property type="entry name" value="BART_dom"/>
</dbReference>
<keyword evidence="4" id="KW-0969">Cilium</keyword>
<keyword evidence="3" id="KW-0963">Cytoplasm</keyword>
<feature type="region of interest" description="Disordered" evidence="6">
    <location>
        <begin position="521"/>
        <end position="781"/>
    </location>
</feature>
<feature type="compositionally biased region" description="Basic and acidic residues" evidence="6">
    <location>
        <begin position="218"/>
        <end position="238"/>
    </location>
</feature>
<feature type="compositionally biased region" description="Polar residues" evidence="6">
    <location>
        <begin position="534"/>
        <end position="543"/>
    </location>
</feature>
<reference evidence="8 9" key="1">
    <citation type="submission" date="2020-08" db="EMBL/GenBank/DDBJ databases">
        <authorList>
            <person name="Newling K."/>
            <person name="Davey J."/>
            <person name="Forrester S."/>
        </authorList>
    </citation>
    <scope>NUCLEOTIDE SEQUENCE [LARGE SCALE GENOMIC DNA]</scope>
    <source>
        <strain evidence="9">Crithidia deanei Carvalho (ATCC PRA-265)</strain>
    </source>
</reference>
<gene>
    <name evidence="8" type="ORF">ADEAN_000387800</name>
</gene>
<evidence type="ECO:0000256" key="6">
    <source>
        <dbReference type="SAM" id="MobiDB-lite"/>
    </source>
</evidence>
<dbReference type="InterPro" id="IPR042541">
    <property type="entry name" value="BART_sf"/>
</dbReference>
<evidence type="ECO:0000256" key="1">
    <source>
        <dbReference type="ARBA" id="ARBA00004138"/>
    </source>
</evidence>
<organism evidence="8 9">
    <name type="scientific">Angomonas deanei</name>
    <dbReference type="NCBI Taxonomy" id="59799"/>
    <lineage>
        <taxon>Eukaryota</taxon>
        <taxon>Discoba</taxon>
        <taxon>Euglenozoa</taxon>
        <taxon>Kinetoplastea</taxon>
        <taxon>Metakinetoplastina</taxon>
        <taxon>Trypanosomatida</taxon>
        <taxon>Trypanosomatidae</taxon>
        <taxon>Strigomonadinae</taxon>
        <taxon>Angomonas</taxon>
    </lineage>
</organism>
<evidence type="ECO:0000256" key="4">
    <source>
        <dbReference type="ARBA" id="ARBA00023069"/>
    </source>
</evidence>
<feature type="region of interest" description="Disordered" evidence="6">
    <location>
        <begin position="218"/>
        <end position="250"/>
    </location>
</feature>
<evidence type="ECO:0000256" key="5">
    <source>
        <dbReference type="ARBA" id="ARBA00023273"/>
    </source>
</evidence>
<evidence type="ECO:0000259" key="7">
    <source>
        <dbReference type="Pfam" id="PF11527"/>
    </source>
</evidence>
<keyword evidence="5" id="KW-0966">Cell projection</keyword>
<dbReference type="AlphaFoldDB" id="A0A7G2C9K0"/>
<dbReference type="Pfam" id="PF11527">
    <property type="entry name" value="ARL2_Bind_BART"/>
    <property type="match status" value="1"/>
</dbReference>
<keyword evidence="9" id="KW-1185">Reference proteome</keyword>
<name>A0A7G2C9K0_9TRYP</name>
<feature type="compositionally biased region" description="Basic and acidic residues" evidence="6">
    <location>
        <begin position="115"/>
        <end position="129"/>
    </location>
</feature>
<dbReference type="VEuPathDB" id="TriTrypDB:ADEAN_000387800"/>
<dbReference type="EMBL" id="LR877150">
    <property type="protein sequence ID" value="CAD2216416.1"/>
    <property type="molecule type" value="Genomic_DNA"/>
</dbReference>
<feature type="compositionally biased region" description="Polar residues" evidence="6">
    <location>
        <begin position="725"/>
        <end position="734"/>
    </location>
</feature>
<evidence type="ECO:0000256" key="2">
    <source>
        <dbReference type="ARBA" id="ARBA00004496"/>
    </source>
</evidence>
<feature type="domain" description="BART" evidence="7">
    <location>
        <begin position="350"/>
        <end position="490"/>
    </location>
</feature>
<evidence type="ECO:0000313" key="8">
    <source>
        <dbReference type="EMBL" id="CAD2216416.1"/>
    </source>
</evidence>
<feature type="compositionally biased region" description="Low complexity" evidence="6">
    <location>
        <begin position="678"/>
        <end position="704"/>
    </location>
</feature>
<proteinExistence type="predicted"/>
<dbReference type="GO" id="GO:0005737">
    <property type="term" value="C:cytoplasm"/>
    <property type="evidence" value="ECO:0007669"/>
    <property type="project" value="UniProtKB-SubCell"/>
</dbReference>
<evidence type="ECO:0000256" key="3">
    <source>
        <dbReference type="ARBA" id="ARBA00022490"/>
    </source>
</evidence>
<sequence>MSIKANKVDPNKAARGARGIFGSVGNESGEKNYFYTGQRDKETDAETSSSSSSDAGPVLPKKRAESYPAARSDRNLASSDVDSDEELLRQAQEATVKFLYPPSATEPAAPPTHNPRLEAYNRAKEEQKRASITQEESAAPPVEVVAQTHALSETPQPEENVVVADEKKAEPALLVEADAPPPLNMDGEGALEETSEDPLRNDFNRLLFLFAKDIEAERKENGERASRAESRLNKEKPPLGEGNSNHYSTYRPPARTFYDVQQEALHHIYERWLTEHDNDEGAVFIASHYASEAFTLATQMMLSSSSPAYRELTAAPFTIEELAAMSGPSNVSSEIARETQERFDRFMQSIHWIERLIRDNDFLTSLAEFFFTHHKVFFQHFDARTYGDALGQSHAAGEHSHKEFDVYSEFGARVSDVLWRLLSAKVKNFDEDEFVESLYSTPVSFVEDGEDDTETVTGPQNILSFPAWRLILSISDFESFFSWMIDYIAEEYNVNSATEKEVAVGGARGLRALIQSTYKDEKRPNNTIDPVDTADNNTPSPTDEQSEVAAKPVTDATAAPATGGLSVPSSLMDATPIRAQTPPEGSKFQSARLLPFRNKQTKPPHYVPEDPSVNQSISSLRDVDPASGGLDTVAAPSSAPPAKPLKQRKLGAGVAHHLPPLEESNSEPGAVKPKVTKPKGPSKPSLKTSKTAAASASKAPAKTAVGKGANRDSSPATDTARPRKTSSVFYSTLPASRRTSRASLSGPSATTPGRVDSAPPTMKSSDDRVKKPNTADGARKK</sequence>
<feature type="compositionally biased region" description="Basic and acidic residues" evidence="6">
    <location>
        <begin position="1"/>
        <end position="12"/>
    </location>
</feature>
<comment type="subcellular location">
    <subcellularLocation>
        <location evidence="1">Cell projection</location>
        <location evidence="1">Cilium</location>
    </subcellularLocation>
    <subcellularLocation>
        <location evidence="2">Cytoplasm</location>
    </subcellularLocation>
</comment>
<accession>A0A7G2C9K0</accession>